<protein>
    <submittedName>
        <fullName evidence="8">Rieske (2Fe-2S) domain protein</fullName>
    </submittedName>
</protein>
<accession>C7R1K4</accession>
<dbReference type="RefSeq" id="WP_015772467.1">
    <property type="nucleotide sequence ID" value="NC_013174.1"/>
</dbReference>
<dbReference type="EMBL" id="CP001706">
    <property type="protein sequence ID" value="ACV09839.1"/>
    <property type="molecule type" value="Genomic_DNA"/>
</dbReference>
<dbReference type="GO" id="GO:0016705">
    <property type="term" value="F:oxidoreductase activity, acting on paired donors, with incorporation or reduction of molecular oxygen"/>
    <property type="evidence" value="ECO:0007669"/>
    <property type="project" value="UniProtKB-ARBA"/>
</dbReference>
<dbReference type="SUPFAM" id="SSF50022">
    <property type="entry name" value="ISP domain"/>
    <property type="match status" value="1"/>
</dbReference>
<dbReference type="KEGG" id="jde:Jden_2202"/>
<dbReference type="InterPro" id="IPR012748">
    <property type="entry name" value="Rieske-like_NirD"/>
</dbReference>
<evidence type="ECO:0000256" key="6">
    <source>
        <dbReference type="ARBA" id="ARBA00023063"/>
    </source>
</evidence>
<dbReference type="eggNOG" id="COG2146">
    <property type="taxonomic scope" value="Bacteria"/>
</dbReference>
<proteinExistence type="predicted"/>
<dbReference type="InterPro" id="IPR017941">
    <property type="entry name" value="Rieske_2Fe-2S"/>
</dbReference>
<name>C7R1K4_JONDD</name>
<evidence type="ECO:0000313" key="9">
    <source>
        <dbReference type="Proteomes" id="UP000000628"/>
    </source>
</evidence>
<sequence>MSLVLDTPLLSETATVCRVSDLEPGWGVAALLDWGSVALFRTVTGEVFAVDHRCACCGASVVARGIVGDRLVAGVRVPTVACPLHKHVFRLDTGECLTGAPAALPTVTVSVDGDDITIHRPSSV</sequence>
<evidence type="ECO:0000256" key="4">
    <source>
        <dbReference type="ARBA" id="ARBA00023004"/>
    </source>
</evidence>
<reference evidence="8 9" key="1">
    <citation type="journal article" date="2009" name="Stand. Genomic Sci.">
        <title>Complete genome sequence of Jonesia denitrificans type strain (Prevot 55134).</title>
        <authorList>
            <person name="Pukall R."/>
            <person name="Gehrich-Schroter G."/>
            <person name="Lapidus A."/>
            <person name="Nolan M."/>
            <person name="Glavina Del Rio T."/>
            <person name="Lucas S."/>
            <person name="Chen F."/>
            <person name="Tice H."/>
            <person name="Pitluck S."/>
            <person name="Cheng J.F."/>
            <person name="Copeland A."/>
            <person name="Saunders E."/>
            <person name="Brettin T."/>
            <person name="Detter J.C."/>
            <person name="Bruce D."/>
            <person name="Goodwin L."/>
            <person name="Pati A."/>
            <person name="Ivanova N."/>
            <person name="Mavromatis K."/>
            <person name="Ovchinnikova G."/>
            <person name="Chen A."/>
            <person name="Palaniappan K."/>
            <person name="Land M."/>
            <person name="Hauser L."/>
            <person name="Chang Y.J."/>
            <person name="Jeffries C.D."/>
            <person name="Chain P."/>
            <person name="Goker M."/>
            <person name="Bristow J."/>
            <person name="Eisen J.A."/>
            <person name="Markowitz V."/>
            <person name="Hugenholtz P."/>
            <person name="Kyrpides N.C."/>
            <person name="Klenk H.P."/>
            <person name="Han C."/>
        </authorList>
    </citation>
    <scope>NUCLEOTIDE SEQUENCE [LARGE SCALE GENOMIC DNA]</scope>
    <source>
        <strain evidence="9">ATCC 14870 / DSM 20603 / BCRC 15368 / CIP 55.134 / JCM 11481 / NBRC 15587 / NCTC 10816 / Prevot 55134</strain>
    </source>
</reference>
<dbReference type="InterPro" id="IPR017881">
    <property type="entry name" value="NirD"/>
</dbReference>
<dbReference type="PANTHER" id="PTHR40562:SF1">
    <property type="entry name" value="NITRITE REDUCTASE (NADH) SMALL SUBUNIT"/>
    <property type="match status" value="1"/>
</dbReference>
<dbReference type="HOGENOM" id="CLU_055690_3_0_11"/>
<keyword evidence="4" id="KW-0408">Iron</keyword>
<evidence type="ECO:0000256" key="5">
    <source>
        <dbReference type="ARBA" id="ARBA00023014"/>
    </source>
</evidence>
<dbReference type="Pfam" id="PF13806">
    <property type="entry name" value="Rieske_2"/>
    <property type="match status" value="1"/>
</dbReference>
<organism evidence="8 9">
    <name type="scientific">Jonesia denitrificans (strain ATCC 14870 / DSM 20603 / BCRC 15368 / CIP 55.134 / JCM 11481 / NBRC 15587 / NCTC 10816 / Prevot 55134)</name>
    <name type="common">Listeria denitrificans</name>
    <dbReference type="NCBI Taxonomy" id="471856"/>
    <lineage>
        <taxon>Bacteria</taxon>
        <taxon>Bacillati</taxon>
        <taxon>Actinomycetota</taxon>
        <taxon>Actinomycetes</taxon>
        <taxon>Micrococcales</taxon>
        <taxon>Jonesiaceae</taxon>
        <taxon>Jonesia</taxon>
    </lineage>
</organism>
<dbReference type="OrthoDB" id="3213360at2"/>
<dbReference type="InterPro" id="IPR036922">
    <property type="entry name" value="Rieske_2Fe-2S_sf"/>
</dbReference>
<dbReference type="GO" id="GO:0046872">
    <property type="term" value="F:metal ion binding"/>
    <property type="evidence" value="ECO:0007669"/>
    <property type="project" value="UniProtKB-KW"/>
</dbReference>
<dbReference type="GO" id="GO:0051537">
    <property type="term" value="F:2 iron, 2 sulfur cluster binding"/>
    <property type="evidence" value="ECO:0007669"/>
    <property type="project" value="UniProtKB-KW"/>
</dbReference>
<keyword evidence="5" id="KW-0411">Iron-sulfur</keyword>
<dbReference type="GO" id="GO:0004497">
    <property type="term" value="F:monooxygenase activity"/>
    <property type="evidence" value="ECO:0007669"/>
    <property type="project" value="UniProtKB-ARBA"/>
</dbReference>
<dbReference type="PANTHER" id="PTHR40562">
    <property type="match status" value="1"/>
</dbReference>
<keyword evidence="9" id="KW-1185">Reference proteome</keyword>
<evidence type="ECO:0000256" key="1">
    <source>
        <dbReference type="ARBA" id="ARBA00022714"/>
    </source>
</evidence>
<keyword evidence="1" id="KW-0001">2Fe-2S</keyword>
<evidence type="ECO:0000259" key="7">
    <source>
        <dbReference type="PROSITE" id="PS51296"/>
    </source>
</evidence>
<evidence type="ECO:0000313" key="8">
    <source>
        <dbReference type="EMBL" id="ACV09839.1"/>
    </source>
</evidence>
<dbReference type="AlphaFoldDB" id="C7R1K4"/>
<keyword evidence="6" id="KW-0534">Nitrate assimilation</keyword>
<dbReference type="PROSITE" id="PS51300">
    <property type="entry name" value="NIRD"/>
    <property type="match status" value="1"/>
</dbReference>
<keyword evidence="3" id="KW-0560">Oxidoreductase</keyword>
<dbReference type="Gene3D" id="2.102.10.10">
    <property type="entry name" value="Rieske [2Fe-2S] iron-sulphur domain"/>
    <property type="match status" value="1"/>
</dbReference>
<evidence type="ECO:0000256" key="3">
    <source>
        <dbReference type="ARBA" id="ARBA00023002"/>
    </source>
</evidence>
<dbReference type="GO" id="GO:0042128">
    <property type="term" value="P:nitrate assimilation"/>
    <property type="evidence" value="ECO:0007669"/>
    <property type="project" value="UniProtKB-KW"/>
</dbReference>
<feature type="domain" description="Rieske" evidence="7">
    <location>
        <begin position="14"/>
        <end position="118"/>
    </location>
</feature>
<gene>
    <name evidence="8" type="ordered locus">Jden_2202</name>
</gene>
<dbReference type="PROSITE" id="PS51296">
    <property type="entry name" value="RIESKE"/>
    <property type="match status" value="1"/>
</dbReference>
<dbReference type="STRING" id="471856.Jden_2202"/>
<evidence type="ECO:0000256" key="2">
    <source>
        <dbReference type="ARBA" id="ARBA00022723"/>
    </source>
</evidence>
<dbReference type="Proteomes" id="UP000000628">
    <property type="component" value="Chromosome"/>
</dbReference>
<dbReference type="GO" id="GO:0008942">
    <property type="term" value="F:nitrite reductase [NAD(P)H] activity"/>
    <property type="evidence" value="ECO:0007669"/>
    <property type="project" value="InterPro"/>
</dbReference>
<keyword evidence="2" id="KW-0479">Metal-binding</keyword>